<dbReference type="Proteomes" id="UP000631114">
    <property type="component" value="Unassembled WGS sequence"/>
</dbReference>
<dbReference type="AlphaFoldDB" id="A0A835H5D4"/>
<organism evidence="3 4">
    <name type="scientific">Coptis chinensis</name>
    <dbReference type="NCBI Taxonomy" id="261450"/>
    <lineage>
        <taxon>Eukaryota</taxon>
        <taxon>Viridiplantae</taxon>
        <taxon>Streptophyta</taxon>
        <taxon>Embryophyta</taxon>
        <taxon>Tracheophyta</taxon>
        <taxon>Spermatophyta</taxon>
        <taxon>Magnoliopsida</taxon>
        <taxon>Ranunculales</taxon>
        <taxon>Ranunculaceae</taxon>
        <taxon>Coptidoideae</taxon>
        <taxon>Coptis</taxon>
    </lineage>
</organism>
<feature type="domain" description="Transposase-associated" evidence="2">
    <location>
        <begin position="9"/>
        <end position="83"/>
    </location>
</feature>
<evidence type="ECO:0000259" key="2">
    <source>
        <dbReference type="Pfam" id="PF13963"/>
    </source>
</evidence>
<evidence type="ECO:0000313" key="3">
    <source>
        <dbReference type="EMBL" id="KAF9590938.1"/>
    </source>
</evidence>
<dbReference type="PANTHER" id="PTHR33144">
    <property type="entry name" value="OS10G0409366 PROTEIN-RELATED"/>
    <property type="match status" value="1"/>
</dbReference>
<name>A0A835H5D4_9MAGN</name>
<dbReference type="EMBL" id="JADFTS010000008">
    <property type="protein sequence ID" value="KAF9590938.1"/>
    <property type="molecule type" value="Genomic_DNA"/>
</dbReference>
<evidence type="ECO:0000256" key="1">
    <source>
        <dbReference type="SAM" id="MobiDB-lite"/>
    </source>
</evidence>
<gene>
    <name evidence="3" type="ORF">IFM89_000483</name>
</gene>
<keyword evidence="4" id="KW-1185">Reference proteome</keyword>
<sequence>MESTCLIDKSWIDLDDFRHPRFIRGVTEFVTFASEHHVNKNVIPCSCRKCRNQGAAMSHDNVALHCFSYGFDKTYKMWFLHGEKEVEEQHNERGPGFQENVHVVDMNAAFHTIAQEFSLDNLDTFLGDDPGGETHISGASTSSSKETRGPSIGVSEELPEGYEKVIIKLNEWGQPDEPKEEVDHFITKLGHIARRDIPIRYDSWKPVRSHESIIPKAIKTLGRMYVFENIDTIDTDWTISKFQKAWKEYKHELFKKYVKDQPHSFAFSLRNTENRKQQKNSSCLGRKSAAVAKVEMAKEKGVPVSSITRLDQYMHNHKRKNGEHQDPELVEKLNDYTALHPESRETSVNDALTKEIGRGKLQSSCEAWFMTEGNMELLYVLHGQEGGVTHMMETNVVNAFGKGHQIELLSESERLDKAVLRIVKVVDKDHGNDEYYCAY</sequence>
<evidence type="ECO:0000313" key="4">
    <source>
        <dbReference type="Proteomes" id="UP000631114"/>
    </source>
</evidence>
<feature type="region of interest" description="Disordered" evidence="1">
    <location>
        <begin position="130"/>
        <end position="154"/>
    </location>
</feature>
<dbReference type="InterPro" id="IPR029480">
    <property type="entry name" value="Transpos_assoc"/>
</dbReference>
<dbReference type="PANTHER" id="PTHR33144:SF25">
    <property type="entry name" value="DUF4216 DOMAIN-CONTAINING PROTEIN"/>
    <property type="match status" value="1"/>
</dbReference>
<accession>A0A835H5D4</accession>
<dbReference type="Pfam" id="PF13963">
    <property type="entry name" value="Transpos_assoc"/>
    <property type="match status" value="1"/>
</dbReference>
<proteinExistence type="predicted"/>
<comment type="caution">
    <text evidence="3">The sequence shown here is derived from an EMBL/GenBank/DDBJ whole genome shotgun (WGS) entry which is preliminary data.</text>
</comment>
<reference evidence="3 4" key="1">
    <citation type="submission" date="2020-10" db="EMBL/GenBank/DDBJ databases">
        <title>The Coptis chinensis genome and diversification of protoberbering-type alkaloids.</title>
        <authorList>
            <person name="Wang B."/>
            <person name="Shu S."/>
            <person name="Song C."/>
            <person name="Liu Y."/>
        </authorList>
    </citation>
    <scope>NUCLEOTIDE SEQUENCE [LARGE SCALE GENOMIC DNA]</scope>
    <source>
        <strain evidence="3">HL-2020</strain>
        <tissue evidence="3">Leaf</tissue>
    </source>
</reference>
<protein>
    <recommendedName>
        <fullName evidence="2">Transposase-associated domain-containing protein</fullName>
    </recommendedName>
</protein>